<sequence length="72" mass="8001">MIITPGHCPYPNQAHDKTHLTLLSMHTVIVLLWLAIALVLLLIFRFLCNMLSDLSSGSCSVGIYPCEKEETS</sequence>
<evidence type="ECO:0000313" key="3">
    <source>
        <dbReference type="Proteomes" id="UP001291623"/>
    </source>
</evidence>
<dbReference type="Proteomes" id="UP001291623">
    <property type="component" value="Unassembled WGS sequence"/>
</dbReference>
<evidence type="ECO:0000313" key="2">
    <source>
        <dbReference type="EMBL" id="KAK4368094.1"/>
    </source>
</evidence>
<organism evidence="2 3">
    <name type="scientific">Anisodus tanguticus</name>
    <dbReference type="NCBI Taxonomy" id="243964"/>
    <lineage>
        <taxon>Eukaryota</taxon>
        <taxon>Viridiplantae</taxon>
        <taxon>Streptophyta</taxon>
        <taxon>Embryophyta</taxon>
        <taxon>Tracheophyta</taxon>
        <taxon>Spermatophyta</taxon>
        <taxon>Magnoliopsida</taxon>
        <taxon>eudicotyledons</taxon>
        <taxon>Gunneridae</taxon>
        <taxon>Pentapetalae</taxon>
        <taxon>asterids</taxon>
        <taxon>lamiids</taxon>
        <taxon>Solanales</taxon>
        <taxon>Solanaceae</taxon>
        <taxon>Solanoideae</taxon>
        <taxon>Hyoscyameae</taxon>
        <taxon>Anisodus</taxon>
    </lineage>
</organism>
<dbReference type="EMBL" id="JAVYJV010000006">
    <property type="protein sequence ID" value="KAK4368094.1"/>
    <property type="molecule type" value="Genomic_DNA"/>
</dbReference>
<feature type="transmembrane region" description="Helical" evidence="1">
    <location>
        <begin position="20"/>
        <end position="44"/>
    </location>
</feature>
<reference evidence="2" key="1">
    <citation type="submission" date="2023-12" db="EMBL/GenBank/DDBJ databases">
        <title>Genome assembly of Anisodus tanguticus.</title>
        <authorList>
            <person name="Wang Y.-J."/>
        </authorList>
    </citation>
    <scope>NUCLEOTIDE SEQUENCE</scope>
    <source>
        <strain evidence="2">KB-2021</strain>
        <tissue evidence="2">Leaf</tissue>
    </source>
</reference>
<dbReference type="AlphaFoldDB" id="A0AAE1VP88"/>
<keyword evidence="1" id="KW-0472">Membrane</keyword>
<keyword evidence="1" id="KW-1133">Transmembrane helix</keyword>
<gene>
    <name evidence="2" type="ORF">RND71_011886</name>
</gene>
<proteinExistence type="predicted"/>
<keyword evidence="1" id="KW-0812">Transmembrane</keyword>
<keyword evidence="3" id="KW-1185">Reference proteome</keyword>
<evidence type="ECO:0000256" key="1">
    <source>
        <dbReference type="SAM" id="Phobius"/>
    </source>
</evidence>
<name>A0AAE1VP88_9SOLA</name>
<accession>A0AAE1VP88</accession>
<protein>
    <submittedName>
        <fullName evidence="2">Uncharacterized protein</fullName>
    </submittedName>
</protein>
<comment type="caution">
    <text evidence="2">The sequence shown here is derived from an EMBL/GenBank/DDBJ whole genome shotgun (WGS) entry which is preliminary data.</text>
</comment>